<evidence type="ECO:0000313" key="3">
    <source>
        <dbReference type="EMBL" id="QAU47451.1"/>
    </source>
</evidence>
<reference evidence="4 6" key="2">
    <citation type="submission" date="2018-10" db="EMBL/GenBank/DDBJ databases">
        <title>Bradyrhizobium sp. nov., effective nodules isolated from peanut in China.</title>
        <authorList>
            <person name="Li Y."/>
        </authorList>
    </citation>
    <scope>NUCLEOTIDE SEQUENCE [LARGE SCALE GENOMIC DNA]</scope>
    <source>
        <strain evidence="4 6">CCBAU 53426</strain>
    </source>
</reference>
<accession>A0AAE5X2F3</accession>
<dbReference type="AlphaFoldDB" id="A0AAE5X2F3"/>
<sequence>MRATTMTTSLPVFRLLPPALGALLVAMLVLAGAPARAQNIVVMVNGDPITDYDIEQRSKLDTLTTQKTPSRQDVINELIDDKIKIKEGKKYGVEPTVSDVNQSYEGMAQRMRVTPDQLSKSLEVKGVRPDVLKSRMKSEMVWTSLVRGRFKEKLLVNEKDVADKVRESGDEKLQIEGTEYKMQPVVLIVPRGSSPAFQETRMKEAEQYRARVGSCEEANSLFRSTPNATIRETVTKTTSDLPEALRKVLDDTPIGHMTAPEVTKAGIEMVVVCSRKPTTIDTPKKREIQQKMYTEKYEKTQKAYLDELRKAAMIEYRNR</sequence>
<feature type="chain" id="PRO_5042257052" evidence="2">
    <location>
        <begin position="38"/>
        <end position="319"/>
    </location>
</feature>
<evidence type="ECO:0000313" key="4">
    <source>
        <dbReference type="EMBL" id="RXH06806.1"/>
    </source>
</evidence>
<dbReference type="KEGG" id="bgz:XH91_20275"/>
<evidence type="ECO:0000313" key="6">
    <source>
        <dbReference type="Proteomes" id="UP000290401"/>
    </source>
</evidence>
<keyword evidence="3" id="KW-0413">Isomerase</keyword>
<keyword evidence="6" id="KW-1185">Reference proteome</keyword>
<dbReference type="SUPFAM" id="SSF109998">
    <property type="entry name" value="Triger factor/SurA peptide-binding domain-like"/>
    <property type="match status" value="1"/>
</dbReference>
<name>A0AAE5X2F3_9BRAD</name>
<dbReference type="Gene3D" id="1.10.4030.10">
    <property type="entry name" value="Porin chaperone SurA, peptide-binding domain"/>
    <property type="match status" value="1"/>
</dbReference>
<dbReference type="InterPro" id="IPR027304">
    <property type="entry name" value="Trigger_fact/SurA_dom_sf"/>
</dbReference>
<feature type="signal peptide" evidence="2">
    <location>
        <begin position="1"/>
        <end position="37"/>
    </location>
</feature>
<dbReference type="PANTHER" id="PTHR47637:SF1">
    <property type="entry name" value="CHAPERONE SURA"/>
    <property type="match status" value="1"/>
</dbReference>
<evidence type="ECO:0000256" key="2">
    <source>
        <dbReference type="SAM" id="SignalP"/>
    </source>
</evidence>
<proteinExistence type="predicted"/>
<keyword evidence="1 2" id="KW-0732">Signal</keyword>
<dbReference type="GO" id="GO:0016853">
    <property type="term" value="F:isomerase activity"/>
    <property type="evidence" value="ECO:0007669"/>
    <property type="project" value="UniProtKB-KW"/>
</dbReference>
<gene>
    <name evidence="4" type="ORF">EAS56_33670</name>
    <name evidence="3" type="ORF">XH91_20275</name>
</gene>
<dbReference type="PANTHER" id="PTHR47637">
    <property type="entry name" value="CHAPERONE SURA"/>
    <property type="match status" value="1"/>
</dbReference>
<evidence type="ECO:0000256" key="1">
    <source>
        <dbReference type="ARBA" id="ARBA00022729"/>
    </source>
</evidence>
<dbReference type="EMBL" id="CP030053">
    <property type="protein sequence ID" value="QAU47451.1"/>
    <property type="molecule type" value="Genomic_DNA"/>
</dbReference>
<dbReference type="Proteomes" id="UP000288972">
    <property type="component" value="Chromosome"/>
</dbReference>
<dbReference type="Proteomes" id="UP000290401">
    <property type="component" value="Unassembled WGS sequence"/>
</dbReference>
<dbReference type="EMBL" id="RDQZ01000042">
    <property type="protein sequence ID" value="RXH06806.1"/>
    <property type="molecule type" value="Genomic_DNA"/>
</dbReference>
<reference evidence="3 5" key="1">
    <citation type="submission" date="2018-06" db="EMBL/GenBank/DDBJ databases">
        <title>Comparative genomics of rhizobia nodulating Arachis hypogaea in China.</title>
        <authorList>
            <person name="Li Y."/>
        </authorList>
    </citation>
    <scope>NUCLEOTIDE SEQUENCE [LARGE SCALE GENOMIC DNA]</scope>
    <source>
        <strain evidence="3 5">CCBAU 51670</strain>
    </source>
</reference>
<organism evidence="3 5">
    <name type="scientific">Bradyrhizobium guangzhouense</name>
    <dbReference type="NCBI Taxonomy" id="1325095"/>
    <lineage>
        <taxon>Bacteria</taxon>
        <taxon>Pseudomonadati</taxon>
        <taxon>Pseudomonadota</taxon>
        <taxon>Alphaproteobacteria</taxon>
        <taxon>Hyphomicrobiales</taxon>
        <taxon>Nitrobacteraceae</taxon>
        <taxon>Bradyrhizobium</taxon>
    </lineage>
</organism>
<dbReference type="InterPro" id="IPR050280">
    <property type="entry name" value="OMP_Chaperone_SurA"/>
</dbReference>
<evidence type="ECO:0000313" key="5">
    <source>
        <dbReference type="Proteomes" id="UP000288972"/>
    </source>
</evidence>
<protein>
    <submittedName>
        <fullName evidence="3">Peptidylprolyl isomerase</fullName>
    </submittedName>
</protein>